<dbReference type="RefSeq" id="WP_006702273.1">
    <property type="nucleotide sequence ID" value="NZ_JH932305.1"/>
</dbReference>
<dbReference type="EMBL" id="AGZE01000041">
    <property type="protein sequence ID" value="EKB53461.1"/>
    <property type="molecule type" value="Genomic_DNA"/>
</dbReference>
<dbReference type="HOGENOM" id="CLU_2020045_0_0_9"/>
<feature type="compositionally biased region" description="Polar residues" evidence="5">
    <location>
        <begin position="57"/>
        <end position="82"/>
    </location>
</feature>
<feature type="compositionally biased region" description="Acidic residues" evidence="5">
    <location>
        <begin position="1"/>
        <end position="17"/>
    </location>
</feature>
<sequence length="122" mass="12749">PGEEDPKDPENPGEEDPKDPSKPGEEDSKDPETPGEEDSKDPEKPGEQDPEDPTKPGTDQQGSNNSTEKPDTPSTDSATQVNKAGALPETGEEMAAHIFGAAAVSILSGLGLVATKGRKEEE</sequence>
<keyword evidence="4" id="KW-0572">Peptidoglycan-anchor</keyword>
<reference evidence="7 8" key="1">
    <citation type="submission" date="2012-07" db="EMBL/GenBank/DDBJ databases">
        <title>The Genome Sequence of Facklamia ignava CCUG 37419.</title>
        <authorList>
            <consortium name="The Broad Institute Genome Sequencing Platform"/>
            <person name="Earl A."/>
            <person name="Ward D."/>
            <person name="Feldgarden M."/>
            <person name="Gevers D."/>
            <person name="Huys G."/>
            <person name="Walker B."/>
            <person name="Young S.K."/>
            <person name="Zeng Q."/>
            <person name="Gargeya S."/>
            <person name="Fitzgerald M."/>
            <person name="Haas B."/>
            <person name="Abouelleil A."/>
            <person name="Alvarado L."/>
            <person name="Arachchi H.M."/>
            <person name="Berlin A.M."/>
            <person name="Chapman S.B."/>
            <person name="Goldberg J."/>
            <person name="Griggs A."/>
            <person name="Gujja S."/>
            <person name="Hansen M."/>
            <person name="Howarth C."/>
            <person name="Imamovic A."/>
            <person name="Larimer J."/>
            <person name="McCowen C."/>
            <person name="Montmayeur A."/>
            <person name="Murphy C."/>
            <person name="Neiman D."/>
            <person name="Pearson M."/>
            <person name="Priest M."/>
            <person name="Roberts A."/>
            <person name="Saif S."/>
            <person name="Shea T."/>
            <person name="Sisk P."/>
            <person name="Sykes S."/>
            <person name="Wortman J."/>
            <person name="Nusbaum C."/>
            <person name="Birren B."/>
        </authorList>
    </citation>
    <scope>NUCLEOTIDE SEQUENCE [LARGE SCALE GENOMIC DNA]</scope>
    <source>
        <strain evidence="7 8">CCUG 37419</strain>
    </source>
</reference>
<name>K1LFS4_9LACT</name>
<keyword evidence="8" id="KW-1185">Reference proteome</keyword>
<proteinExistence type="predicted"/>
<feature type="compositionally biased region" description="Basic and acidic residues" evidence="5">
    <location>
        <begin position="18"/>
        <end position="32"/>
    </location>
</feature>
<dbReference type="InterPro" id="IPR019931">
    <property type="entry name" value="LPXTG_anchor"/>
</dbReference>
<evidence type="ECO:0000313" key="7">
    <source>
        <dbReference type="EMBL" id="EKB53461.1"/>
    </source>
</evidence>
<organism evidence="7 8">
    <name type="scientific">Falseniella ignava CCUG 37419</name>
    <dbReference type="NCBI Taxonomy" id="883112"/>
    <lineage>
        <taxon>Bacteria</taxon>
        <taxon>Bacillati</taxon>
        <taxon>Bacillota</taxon>
        <taxon>Bacilli</taxon>
        <taxon>Lactobacillales</taxon>
        <taxon>Aerococcaceae</taxon>
        <taxon>Falseniella</taxon>
    </lineage>
</organism>
<dbReference type="Proteomes" id="UP000005147">
    <property type="component" value="Unassembled WGS sequence"/>
</dbReference>
<evidence type="ECO:0000256" key="1">
    <source>
        <dbReference type="ARBA" id="ARBA00022512"/>
    </source>
</evidence>
<keyword evidence="2" id="KW-0964">Secreted</keyword>
<dbReference type="NCBIfam" id="TIGR01167">
    <property type="entry name" value="LPXTG_anchor"/>
    <property type="match status" value="1"/>
</dbReference>
<dbReference type="AlphaFoldDB" id="K1LFS4"/>
<keyword evidence="3" id="KW-0732">Signal</keyword>
<feature type="non-terminal residue" evidence="7">
    <location>
        <position position="1"/>
    </location>
</feature>
<dbReference type="eggNOG" id="COG4223">
    <property type="taxonomic scope" value="Bacteria"/>
</dbReference>
<evidence type="ECO:0000256" key="4">
    <source>
        <dbReference type="ARBA" id="ARBA00023088"/>
    </source>
</evidence>
<feature type="domain" description="Gram-positive cocci surface proteins LPxTG" evidence="6">
    <location>
        <begin position="87"/>
        <end position="122"/>
    </location>
</feature>
<evidence type="ECO:0000256" key="2">
    <source>
        <dbReference type="ARBA" id="ARBA00022525"/>
    </source>
</evidence>
<protein>
    <submittedName>
        <fullName evidence="7">LPXTG-domain-containing protein cell wall anchor domain</fullName>
    </submittedName>
</protein>
<dbReference type="STRING" id="883112.HMPREF9707_01643"/>
<accession>K1LFS4</accession>
<keyword evidence="1" id="KW-0134">Cell wall</keyword>
<dbReference type="PROSITE" id="PS50847">
    <property type="entry name" value="GRAM_POS_ANCHORING"/>
    <property type="match status" value="1"/>
</dbReference>
<evidence type="ECO:0000256" key="5">
    <source>
        <dbReference type="SAM" id="MobiDB-lite"/>
    </source>
</evidence>
<evidence type="ECO:0000313" key="8">
    <source>
        <dbReference type="Proteomes" id="UP000005147"/>
    </source>
</evidence>
<comment type="caution">
    <text evidence="7">The sequence shown here is derived from an EMBL/GenBank/DDBJ whole genome shotgun (WGS) entry which is preliminary data.</text>
</comment>
<gene>
    <name evidence="7" type="ORF">HMPREF9707_01643</name>
</gene>
<evidence type="ECO:0000259" key="6">
    <source>
        <dbReference type="PROSITE" id="PS50847"/>
    </source>
</evidence>
<feature type="region of interest" description="Disordered" evidence="5">
    <location>
        <begin position="1"/>
        <end position="89"/>
    </location>
</feature>
<dbReference type="Pfam" id="PF00746">
    <property type="entry name" value="Gram_pos_anchor"/>
    <property type="match status" value="1"/>
</dbReference>
<evidence type="ECO:0000256" key="3">
    <source>
        <dbReference type="ARBA" id="ARBA00022729"/>
    </source>
</evidence>